<protein>
    <recommendedName>
        <fullName evidence="1">Heterokaryon incompatibility domain-containing protein</fullName>
    </recommendedName>
</protein>
<dbReference type="InterPro" id="IPR052895">
    <property type="entry name" value="HetReg/Transcr_Mod"/>
</dbReference>
<reference evidence="2" key="1">
    <citation type="submission" date="2022-07" db="EMBL/GenBank/DDBJ databases">
        <title>Fungi with potential for degradation of polypropylene.</title>
        <authorList>
            <person name="Gostincar C."/>
        </authorList>
    </citation>
    <scope>NUCLEOTIDE SEQUENCE</scope>
    <source>
        <strain evidence="2">EXF-13308</strain>
    </source>
</reference>
<proteinExistence type="predicted"/>
<evidence type="ECO:0000313" key="3">
    <source>
        <dbReference type="Proteomes" id="UP001174694"/>
    </source>
</evidence>
<name>A0AA38VGB1_9PEZI</name>
<dbReference type="InterPro" id="IPR010730">
    <property type="entry name" value="HET"/>
</dbReference>
<dbReference type="Proteomes" id="UP001174694">
    <property type="component" value="Unassembled WGS sequence"/>
</dbReference>
<gene>
    <name evidence="2" type="ORF">NKR23_g7894</name>
</gene>
<evidence type="ECO:0000313" key="2">
    <source>
        <dbReference type="EMBL" id="KAJ9139366.1"/>
    </source>
</evidence>
<dbReference type="AlphaFoldDB" id="A0AA38VGB1"/>
<evidence type="ECO:0000259" key="1">
    <source>
        <dbReference type="Pfam" id="PF06985"/>
    </source>
</evidence>
<sequence>MTAEAPGFRHTPLPSARSIRLLDVLPGVGETPLEAQCRIVLLDDLPQSGFEAISYTWGNPSLSHQILVNDLPLSITENAHEALQAVRREDSSRLLWIDSICINQADKPEKARQLLLMSDIYTSAQRVLAWLGGNLVEDAFAWALLYRLHQLYDMCFEDYLDRYGAPIPPYPNGQWGIDPNFVLEFTGTTIDSPLWVALRSLMKRPWFRRIWVYQEAVLAGNLVLMWGPFQMDFQHVAPVIHWLMYCDANVLLHRRTDPVERLLGEEVKFGWMHLSRMHETRFNRTQKSTLLSFEEHVCEPTHWEATDPRDFIYGALSLVSDAAGWGFTPDYDKPVHEVYTEATMMTIQNNTSLRVLAVAGIGTERGIPDLPSWVPDYTSFRDDVPIGAVDNGSLGLSDTIPMAVTFEGSQMVVRGIVLGPVERVGPQNVQAGKQEDWIARNIEQAKWIDKSLELLRPVPEHLLWMTLVLNETEKTGTTYHYGYEEWRNMVEYKRRRKLSPRYLKAIFRLARGLQEKMQKAINYSETMVYRTIRKRMAKVSGPGVNYLGIVPQETEPGDVACVLFGLSVPIILRPQVSRRDRAQFVYKVVGGCYLGGLTLHEWQEKLPPPADIVLA</sequence>
<feature type="domain" description="Heterokaryon incompatibility" evidence="1">
    <location>
        <begin position="50"/>
        <end position="215"/>
    </location>
</feature>
<dbReference type="Pfam" id="PF06985">
    <property type="entry name" value="HET"/>
    <property type="match status" value="1"/>
</dbReference>
<dbReference type="PANTHER" id="PTHR24148:SF64">
    <property type="entry name" value="HETEROKARYON INCOMPATIBILITY DOMAIN-CONTAINING PROTEIN"/>
    <property type="match status" value="1"/>
</dbReference>
<dbReference type="EMBL" id="JANBVO010000026">
    <property type="protein sequence ID" value="KAJ9139366.1"/>
    <property type="molecule type" value="Genomic_DNA"/>
</dbReference>
<dbReference type="PANTHER" id="PTHR24148">
    <property type="entry name" value="ANKYRIN REPEAT DOMAIN-CONTAINING PROTEIN 39 HOMOLOG-RELATED"/>
    <property type="match status" value="1"/>
</dbReference>
<accession>A0AA38VGB1</accession>
<comment type="caution">
    <text evidence="2">The sequence shown here is derived from an EMBL/GenBank/DDBJ whole genome shotgun (WGS) entry which is preliminary data.</text>
</comment>
<keyword evidence="3" id="KW-1185">Reference proteome</keyword>
<organism evidence="2 3">
    <name type="scientific">Pleurostoma richardsiae</name>
    <dbReference type="NCBI Taxonomy" id="41990"/>
    <lineage>
        <taxon>Eukaryota</taxon>
        <taxon>Fungi</taxon>
        <taxon>Dikarya</taxon>
        <taxon>Ascomycota</taxon>
        <taxon>Pezizomycotina</taxon>
        <taxon>Sordariomycetes</taxon>
        <taxon>Sordariomycetidae</taxon>
        <taxon>Calosphaeriales</taxon>
        <taxon>Pleurostomataceae</taxon>
        <taxon>Pleurostoma</taxon>
    </lineage>
</organism>